<dbReference type="RefSeq" id="XP_051443423.1">
    <property type="nucleotide sequence ID" value="XM_051589956.1"/>
</dbReference>
<sequence length="197" mass="22338">MLRVISNVWPIRSANKRKDDGKQVFVNVYDMIEPCTLTNFGYFMGVGIFHSGIEVNGREYCYGGHPYDFSGVFVVEPKVGPPGVLFKQSINMGYIDLEEDKITELIQTLSGEYSGNSYNLLNRNCNHFTADLCNRLTSKTIPGWINRAAKLGTMFPCVLPAEWVEPPECDCKPTPYRFIAKESKITQCLKNPSSYRR</sequence>
<gene>
    <name evidence="5" type="ORF">K450DRAFT_246705</name>
</gene>
<dbReference type="AlphaFoldDB" id="A0AAD5E820"/>
<dbReference type="PANTHER" id="PTHR12378">
    <property type="entry name" value="DESUMOYLATING ISOPEPTIDASE"/>
    <property type="match status" value="1"/>
</dbReference>
<dbReference type="EMBL" id="MU620929">
    <property type="protein sequence ID" value="KAI8578419.1"/>
    <property type="molecule type" value="Genomic_DNA"/>
</dbReference>
<dbReference type="Pfam" id="PF05903">
    <property type="entry name" value="Peptidase_C97"/>
    <property type="match status" value="1"/>
</dbReference>
<dbReference type="GO" id="GO:0006508">
    <property type="term" value="P:proteolysis"/>
    <property type="evidence" value="ECO:0007669"/>
    <property type="project" value="UniProtKB-KW"/>
</dbReference>
<comment type="caution">
    <text evidence="5">The sequence shown here is derived from an EMBL/GenBank/DDBJ whole genome shotgun (WGS) entry which is preliminary data.</text>
</comment>
<dbReference type="PANTHER" id="PTHR12378:SF80">
    <property type="entry name" value="IP06716P-RELATED"/>
    <property type="match status" value="1"/>
</dbReference>
<dbReference type="InterPro" id="IPR042266">
    <property type="entry name" value="PPPDE_sf"/>
</dbReference>
<dbReference type="SMART" id="SM01179">
    <property type="entry name" value="DUF862"/>
    <property type="match status" value="1"/>
</dbReference>
<protein>
    <recommendedName>
        <fullName evidence="4">PPPDE domain-containing protein</fullName>
    </recommendedName>
</protein>
<dbReference type="GO" id="GO:0101005">
    <property type="term" value="F:deubiquitinase activity"/>
    <property type="evidence" value="ECO:0007669"/>
    <property type="project" value="TreeGrafter"/>
</dbReference>
<evidence type="ECO:0000256" key="2">
    <source>
        <dbReference type="ARBA" id="ARBA00022670"/>
    </source>
</evidence>
<keyword evidence="2" id="KW-0645">Protease</keyword>
<name>A0AAD5E820_UMBRA</name>
<dbReference type="Proteomes" id="UP001206595">
    <property type="component" value="Unassembled WGS sequence"/>
</dbReference>
<evidence type="ECO:0000313" key="6">
    <source>
        <dbReference type="Proteomes" id="UP001206595"/>
    </source>
</evidence>
<feature type="domain" description="PPPDE" evidence="4">
    <location>
        <begin position="22"/>
        <end position="163"/>
    </location>
</feature>
<keyword evidence="6" id="KW-1185">Reference proteome</keyword>
<dbReference type="GO" id="GO:0016579">
    <property type="term" value="P:protein deubiquitination"/>
    <property type="evidence" value="ECO:0007669"/>
    <property type="project" value="TreeGrafter"/>
</dbReference>
<comment type="similarity">
    <text evidence="1">Belongs to the DeSI family.</text>
</comment>
<organism evidence="5 6">
    <name type="scientific">Umbelopsis ramanniana AG</name>
    <dbReference type="NCBI Taxonomy" id="1314678"/>
    <lineage>
        <taxon>Eukaryota</taxon>
        <taxon>Fungi</taxon>
        <taxon>Fungi incertae sedis</taxon>
        <taxon>Mucoromycota</taxon>
        <taxon>Mucoromycotina</taxon>
        <taxon>Umbelopsidomycetes</taxon>
        <taxon>Umbelopsidales</taxon>
        <taxon>Umbelopsidaceae</taxon>
        <taxon>Umbelopsis</taxon>
    </lineage>
</organism>
<proteinExistence type="inferred from homology"/>
<evidence type="ECO:0000313" key="5">
    <source>
        <dbReference type="EMBL" id="KAI8578419.1"/>
    </source>
</evidence>
<dbReference type="InterPro" id="IPR008580">
    <property type="entry name" value="PPPDE_dom"/>
</dbReference>
<reference evidence="5" key="1">
    <citation type="submission" date="2021-06" db="EMBL/GenBank/DDBJ databases">
        <authorList>
            <consortium name="DOE Joint Genome Institute"/>
            <person name="Mondo S.J."/>
            <person name="Amses K.R."/>
            <person name="Simmons D.R."/>
            <person name="Longcore J.E."/>
            <person name="Seto K."/>
            <person name="Alves G.H."/>
            <person name="Bonds A.E."/>
            <person name="Quandt C.A."/>
            <person name="Davis W.J."/>
            <person name="Chang Y."/>
            <person name="Letcher P.M."/>
            <person name="Powell M.J."/>
            <person name="Kuo A."/>
            <person name="Labutti K."/>
            <person name="Pangilinan J."/>
            <person name="Andreopoulos W."/>
            <person name="Tritt A."/>
            <person name="Riley R."/>
            <person name="Hundley H."/>
            <person name="Johnson J."/>
            <person name="Lipzen A."/>
            <person name="Barry K."/>
            <person name="Berbee M.L."/>
            <person name="Buchler N.E."/>
            <person name="Grigoriev I.V."/>
            <person name="Spatafora J.W."/>
            <person name="Stajich J.E."/>
            <person name="James T.Y."/>
        </authorList>
    </citation>
    <scope>NUCLEOTIDE SEQUENCE</scope>
    <source>
        <strain evidence="5">AG</strain>
    </source>
</reference>
<evidence type="ECO:0000256" key="3">
    <source>
        <dbReference type="ARBA" id="ARBA00022801"/>
    </source>
</evidence>
<keyword evidence="3" id="KW-0378">Hydrolase</keyword>
<dbReference type="GeneID" id="75915301"/>
<dbReference type="PROSITE" id="PS51858">
    <property type="entry name" value="PPPDE"/>
    <property type="match status" value="1"/>
</dbReference>
<evidence type="ECO:0000256" key="1">
    <source>
        <dbReference type="ARBA" id="ARBA00008140"/>
    </source>
</evidence>
<accession>A0AAD5E820</accession>
<dbReference type="Gene3D" id="3.90.1720.30">
    <property type="entry name" value="PPPDE domains"/>
    <property type="match status" value="1"/>
</dbReference>
<reference evidence="5" key="2">
    <citation type="journal article" date="2022" name="Proc. Natl. Acad. Sci. U.S.A.">
        <title>Diploid-dominant life cycles characterize the early evolution of Fungi.</title>
        <authorList>
            <person name="Amses K.R."/>
            <person name="Simmons D.R."/>
            <person name="Longcore J.E."/>
            <person name="Mondo S.J."/>
            <person name="Seto K."/>
            <person name="Jeronimo G.H."/>
            <person name="Bonds A.E."/>
            <person name="Quandt C.A."/>
            <person name="Davis W.J."/>
            <person name="Chang Y."/>
            <person name="Federici B.A."/>
            <person name="Kuo A."/>
            <person name="LaButti K."/>
            <person name="Pangilinan J."/>
            <person name="Andreopoulos W."/>
            <person name="Tritt A."/>
            <person name="Riley R."/>
            <person name="Hundley H."/>
            <person name="Johnson J."/>
            <person name="Lipzen A."/>
            <person name="Barry K."/>
            <person name="Lang B.F."/>
            <person name="Cuomo C.A."/>
            <person name="Buchler N.E."/>
            <person name="Grigoriev I.V."/>
            <person name="Spatafora J.W."/>
            <person name="Stajich J.E."/>
            <person name="James T.Y."/>
        </authorList>
    </citation>
    <scope>NUCLEOTIDE SEQUENCE</scope>
    <source>
        <strain evidence="5">AG</strain>
    </source>
</reference>
<evidence type="ECO:0000259" key="4">
    <source>
        <dbReference type="PROSITE" id="PS51858"/>
    </source>
</evidence>